<dbReference type="PANTHER" id="PTHR33798:SF5">
    <property type="entry name" value="FLAVIN REDUCTASE LIKE DOMAIN-CONTAINING PROTEIN"/>
    <property type="match status" value="1"/>
</dbReference>
<protein>
    <recommendedName>
        <fullName evidence="5">Flavin reductase like domain-containing protein</fullName>
    </recommendedName>
</protein>
<keyword evidence="3" id="KW-0288">FMN</keyword>
<reference evidence="6" key="1">
    <citation type="submission" date="2021-12" db="EMBL/GenBank/DDBJ databases">
        <authorList>
            <person name="Rodrigo-Torres L."/>
            <person name="Arahal R. D."/>
            <person name="Lucena T."/>
        </authorList>
    </citation>
    <scope>NUCLEOTIDE SEQUENCE</scope>
    <source>
        <strain evidence="6">CECT 8267</strain>
    </source>
</reference>
<evidence type="ECO:0000256" key="2">
    <source>
        <dbReference type="ARBA" id="ARBA00022630"/>
    </source>
</evidence>
<gene>
    <name evidence="6" type="ORF">SIN8267_03049</name>
</gene>
<evidence type="ECO:0000256" key="1">
    <source>
        <dbReference type="ARBA" id="ARBA00001917"/>
    </source>
</evidence>
<accession>A0ABN8ENV5</accession>
<dbReference type="EMBL" id="CAKLPX010000004">
    <property type="protein sequence ID" value="CAH0992910.1"/>
    <property type="molecule type" value="Genomic_DNA"/>
</dbReference>
<dbReference type="Proteomes" id="UP000838100">
    <property type="component" value="Unassembled WGS sequence"/>
</dbReference>
<name>A0ABN8ENV5_9GAMM</name>
<dbReference type="InterPro" id="IPR002563">
    <property type="entry name" value="Flavin_Rdtase-like_dom"/>
</dbReference>
<evidence type="ECO:0000313" key="7">
    <source>
        <dbReference type="Proteomes" id="UP000838100"/>
    </source>
</evidence>
<dbReference type="PANTHER" id="PTHR33798">
    <property type="entry name" value="FLAVOPROTEIN OXYGENASE"/>
    <property type="match status" value="1"/>
</dbReference>
<comment type="caution">
    <text evidence="6">The sequence shown here is derived from an EMBL/GenBank/DDBJ whole genome shotgun (WGS) entry which is preliminary data.</text>
</comment>
<keyword evidence="2" id="KW-0285">Flavoprotein</keyword>
<feature type="domain" description="Flavin reductase like" evidence="5">
    <location>
        <begin position="23"/>
        <end position="175"/>
    </location>
</feature>
<organism evidence="6 7">
    <name type="scientific">Sinobacterium norvegicum</name>
    <dbReference type="NCBI Taxonomy" id="1641715"/>
    <lineage>
        <taxon>Bacteria</taxon>
        <taxon>Pseudomonadati</taxon>
        <taxon>Pseudomonadota</taxon>
        <taxon>Gammaproteobacteria</taxon>
        <taxon>Cellvibrionales</taxon>
        <taxon>Spongiibacteraceae</taxon>
        <taxon>Sinobacterium</taxon>
    </lineage>
</organism>
<dbReference type="Pfam" id="PF01613">
    <property type="entry name" value="Flavin_Reduct"/>
    <property type="match status" value="1"/>
</dbReference>
<proteinExistence type="inferred from homology"/>
<dbReference type="InterPro" id="IPR012349">
    <property type="entry name" value="Split_barrel_FMN-bd"/>
</dbReference>
<evidence type="ECO:0000256" key="3">
    <source>
        <dbReference type="ARBA" id="ARBA00022643"/>
    </source>
</evidence>
<comment type="similarity">
    <text evidence="4">Belongs to the flavoredoxin family.</text>
</comment>
<evidence type="ECO:0000313" key="6">
    <source>
        <dbReference type="EMBL" id="CAH0992910.1"/>
    </source>
</evidence>
<dbReference type="Gene3D" id="2.30.110.10">
    <property type="entry name" value="Electron Transport, Fmn-binding Protein, Chain A"/>
    <property type="match status" value="1"/>
</dbReference>
<keyword evidence="7" id="KW-1185">Reference proteome</keyword>
<dbReference type="SUPFAM" id="SSF50475">
    <property type="entry name" value="FMN-binding split barrel"/>
    <property type="match status" value="1"/>
</dbReference>
<evidence type="ECO:0000256" key="4">
    <source>
        <dbReference type="ARBA" id="ARBA00038054"/>
    </source>
</evidence>
<evidence type="ECO:0000259" key="5">
    <source>
        <dbReference type="SMART" id="SM00903"/>
    </source>
</evidence>
<sequence length="209" mass="22836">MLLETDIINDLPERYRVQLINSLSGYKSANLIGSCNAQGLLNLALFSSVFHVGASPALIGLLSRPDSVPRHTLENIRATGEFTVNSVSTALYRQAHLCSARSDRSQSEFDFAQLTPQFKKGHRAPAVQQSPLSIYLTLREITPIEANNTVLIIGQVQAIELPQQALSEDGFIDHQLLDTICVSGLDSYHKTQPIARLGHAKMPTSATEA</sequence>
<dbReference type="SMART" id="SM00903">
    <property type="entry name" value="Flavin_Reduct"/>
    <property type="match status" value="1"/>
</dbReference>
<comment type="cofactor">
    <cofactor evidence="1">
        <name>FMN</name>
        <dbReference type="ChEBI" id="CHEBI:58210"/>
    </cofactor>
</comment>
<dbReference type="RefSeq" id="WP_237445597.1">
    <property type="nucleotide sequence ID" value="NZ_CAKLPX010000004.1"/>
</dbReference>